<dbReference type="SUPFAM" id="SSF53448">
    <property type="entry name" value="Nucleotide-diphospho-sugar transferases"/>
    <property type="match status" value="1"/>
</dbReference>
<dbReference type="PANTHER" id="PTHR43685:SF2">
    <property type="entry name" value="GLYCOSYLTRANSFERASE 2-LIKE DOMAIN-CONTAINING PROTEIN"/>
    <property type="match status" value="1"/>
</dbReference>
<dbReference type="InterPro" id="IPR001173">
    <property type="entry name" value="Glyco_trans_2-like"/>
</dbReference>
<keyword evidence="2" id="KW-0808">Transferase</keyword>
<dbReference type="AlphaFoldDB" id="A0A7X3LHG3"/>
<name>A0A7X3LHG3_9BACL</name>
<evidence type="ECO:0000259" key="1">
    <source>
        <dbReference type="Pfam" id="PF00535"/>
    </source>
</evidence>
<dbReference type="PANTHER" id="PTHR43685">
    <property type="entry name" value="GLYCOSYLTRANSFERASE"/>
    <property type="match status" value="1"/>
</dbReference>
<sequence length="431" mass="49560">MMVFVLGADHGRDERFTVHSMTSAVPAARLTLVPPGQHHVLNEAVFHTEDPYCMTIRAGGRVDPDFKLRLEEWIHPLMQAPFSWIHLLPDTETASFQSRFRPGEAGPVIWNLQIMKSLGLKFPGNEVLPCEIMMEWYQMQEMHGTHPGCSQESSDWSPSRYKFRDWQRKGQEWKKLAPILLSPKTSLGMSAEVQKPRLSIVLTVYNEPDYMQWAVRSVLAQTSGSWELMMIDDGSTDHTGCLMQKLASEYPFHIRCVKHPCNLGKAAALNTALEHVRAPWLLELDADDWLDPHAVQSITEMMSTLQPEAAFLYGNHSEWREENDRNLSYRGASGYSTQLDIKDMLISGAPLAPRVFRTETLRALGGWKTDDPARGRLYEDMLMIIRILQNNQARFLQGIGYNRRIRSNSITRTHQEQYNHWREWVMGMYSL</sequence>
<gene>
    <name evidence="2" type="ORF">GRF59_06130</name>
</gene>
<dbReference type="Pfam" id="PF00535">
    <property type="entry name" value="Glycos_transf_2"/>
    <property type="match status" value="1"/>
</dbReference>
<organism evidence="2 3">
    <name type="scientific">Paenibacillus dendrobii</name>
    <dbReference type="NCBI Taxonomy" id="2691084"/>
    <lineage>
        <taxon>Bacteria</taxon>
        <taxon>Bacillati</taxon>
        <taxon>Bacillota</taxon>
        <taxon>Bacilli</taxon>
        <taxon>Bacillales</taxon>
        <taxon>Paenibacillaceae</taxon>
        <taxon>Paenibacillus</taxon>
    </lineage>
</organism>
<dbReference type="InterPro" id="IPR050834">
    <property type="entry name" value="Glycosyltransf_2"/>
</dbReference>
<dbReference type="EMBL" id="WUBI01000001">
    <property type="protein sequence ID" value="MWV43204.1"/>
    <property type="molecule type" value="Genomic_DNA"/>
</dbReference>
<accession>A0A7X3LHG3</accession>
<dbReference type="InterPro" id="IPR029044">
    <property type="entry name" value="Nucleotide-diphossugar_trans"/>
</dbReference>
<protein>
    <submittedName>
        <fullName evidence="2">Glycosyltransferase</fullName>
    </submittedName>
</protein>
<reference evidence="2 3" key="1">
    <citation type="submission" date="2019-12" db="EMBL/GenBank/DDBJ databases">
        <title>Paenibacillus sp. nov., an endophytic bacterium isolated from the stem of Dendrobium.</title>
        <authorList>
            <person name="Zhao R."/>
        </authorList>
    </citation>
    <scope>NUCLEOTIDE SEQUENCE [LARGE SCALE GENOMIC DNA]</scope>
    <source>
        <strain evidence="2 3">HJL G12</strain>
    </source>
</reference>
<proteinExistence type="predicted"/>
<dbReference type="Proteomes" id="UP000460318">
    <property type="component" value="Unassembled WGS sequence"/>
</dbReference>
<comment type="caution">
    <text evidence="2">The sequence shown here is derived from an EMBL/GenBank/DDBJ whole genome shotgun (WGS) entry which is preliminary data.</text>
</comment>
<dbReference type="GO" id="GO:0016740">
    <property type="term" value="F:transferase activity"/>
    <property type="evidence" value="ECO:0007669"/>
    <property type="project" value="UniProtKB-KW"/>
</dbReference>
<evidence type="ECO:0000313" key="3">
    <source>
        <dbReference type="Proteomes" id="UP000460318"/>
    </source>
</evidence>
<evidence type="ECO:0000313" key="2">
    <source>
        <dbReference type="EMBL" id="MWV43204.1"/>
    </source>
</evidence>
<dbReference type="CDD" id="cd00761">
    <property type="entry name" value="Glyco_tranf_GTA_type"/>
    <property type="match status" value="1"/>
</dbReference>
<keyword evidence="3" id="KW-1185">Reference proteome</keyword>
<dbReference type="Gene3D" id="3.90.550.10">
    <property type="entry name" value="Spore Coat Polysaccharide Biosynthesis Protein SpsA, Chain A"/>
    <property type="match status" value="1"/>
</dbReference>
<feature type="domain" description="Glycosyltransferase 2-like" evidence="1">
    <location>
        <begin position="199"/>
        <end position="310"/>
    </location>
</feature>